<keyword evidence="1" id="KW-0812">Transmembrane</keyword>
<keyword evidence="1" id="KW-0472">Membrane</keyword>
<evidence type="ECO:0000256" key="1">
    <source>
        <dbReference type="SAM" id="Phobius"/>
    </source>
</evidence>
<gene>
    <name evidence="2" type="ORF">FSCOSCO3_A000170</name>
</gene>
<keyword evidence="1" id="KW-1133">Transmembrane helix</keyword>
<proteinExistence type="predicted"/>
<name>A0AAV1NHU4_SCOSC</name>
<comment type="caution">
    <text evidence="2">The sequence shown here is derived from an EMBL/GenBank/DDBJ whole genome shotgun (WGS) entry which is preliminary data.</text>
</comment>
<keyword evidence="3" id="KW-1185">Reference proteome</keyword>
<protein>
    <submittedName>
        <fullName evidence="2">Synaptotagmin-5 isoform X1</fullName>
    </submittedName>
</protein>
<dbReference type="AlphaFoldDB" id="A0AAV1NHU4"/>
<sequence>MTPWKWTKGEYFLAEEEDPNQSEWQLVVSFCCKGMIEGVILMLLLWLLIQVLFVSNLEDAAILLLSTSCPHCIPVRAKHLIVQLLHVSHKSTYYTCPVAHTLTKLSTVFELCRSEVYYFIAF</sequence>
<dbReference type="Proteomes" id="UP001314229">
    <property type="component" value="Unassembled WGS sequence"/>
</dbReference>
<organism evidence="2 3">
    <name type="scientific">Scomber scombrus</name>
    <name type="common">Atlantic mackerel</name>
    <name type="synonym">Scomber vernalis</name>
    <dbReference type="NCBI Taxonomy" id="13677"/>
    <lineage>
        <taxon>Eukaryota</taxon>
        <taxon>Metazoa</taxon>
        <taxon>Chordata</taxon>
        <taxon>Craniata</taxon>
        <taxon>Vertebrata</taxon>
        <taxon>Euteleostomi</taxon>
        <taxon>Actinopterygii</taxon>
        <taxon>Neopterygii</taxon>
        <taxon>Teleostei</taxon>
        <taxon>Neoteleostei</taxon>
        <taxon>Acanthomorphata</taxon>
        <taxon>Pelagiaria</taxon>
        <taxon>Scombriformes</taxon>
        <taxon>Scombridae</taxon>
        <taxon>Scomber</taxon>
    </lineage>
</organism>
<reference evidence="2 3" key="1">
    <citation type="submission" date="2024-01" db="EMBL/GenBank/DDBJ databases">
        <authorList>
            <person name="Alioto T."/>
            <person name="Alioto T."/>
            <person name="Gomez Garrido J."/>
        </authorList>
    </citation>
    <scope>NUCLEOTIDE SEQUENCE [LARGE SCALE GENOMIC DNA]</scope>
</reference>
<evidence type="ECO:0000313" key="2">
    <source>
        <dbReference type="EMBL" id="CAK6958782.1"/>
    </source>
</evidence>
<accession>A0AAV1NHU4</accession>
<dbReference type="EMBL" id="CAWUFR010000036">
    <property type="protein sequence ID" value="CAK6958782.1"/>
    <property type="molecule type" value="Genomic_DNA"/>
</dbReference>
<evidence type="ECO:0000313" key="3">
    <source>
        <dbReference type="Proteomes" id="UP001314229"/>
    </source>
</evidence>
<feature type="transmembrane region" description="Helical" evidence="1">
    <location>
        <begin position="26"/>
        <end position="49"/>
    </location>
</feature>